<reference evidence="2" key="1">
    <citation type="submission" date="2020-11" db="EMBL/GenBank/DDBJ databases">
        <authorList>
            <person name="Tran Van P."/>
        </authorList>
    </citation>
    <scope>NUCLEOTIDE SEQUENCE</scope>
</reference>
<dbReference type="InterPro" id="IPR036812">
    <property type="entry name" value="NAD(P)_OxRdtase_dom_sf"/>
</dbReference>
<evidence type="ECO:0000313" key="2">
    <source>
        <dbReference type="EMBL" id="CAD7609441.1"/>
    </source>
</evidence>
<proteinExistence type="predicted"/>
<dbReference type="Gene3D" id="3.20.20.100">
    <property type="entry name" value="NADP-dependent oxidoreductase domain"/>
    <property type="match status" value="1"/>
</dbReference>
<name>A0A7R9K9S3_TIMGE</name>
<evidence type="ECO:0000259" key="1">
    <source>
        <dbReference type="Pfam" id="PF00248"/>
    </source>
</evidence>
<protein>
    <recommendedName>
        <fullName evidence="1">NADP-dependent oxidoreductase domain-containing protein</fullName>
    </recommendedName>
</protein>
<organism evidence="2">
    <name type="scientific">Timema genevievae</name>
    <name type="common">Walking stick</name>
    <dbReference type="NCBI Taxonomy" id="629358"/>
    <lineage>
        <taxon>Eukaryota</taxon>
        <taxon>Metazoa</taxon>
        <taxon>Ecdysozoa</taxon>
        <taxon>Arthropoda</taxon>
        <taxon>Hexapoda</taxon>
        <taxon>Insecta</taxon>
        <taxon>Pterygota</taxon>
        <taxon>Neoptera</taxon>
        <taxon>Polyneoptera</taxon>
        <taxon>Phasmatodea</taxon>
        <taxon>Timematodea</taxon>
        <taxon>Timematoidea</taxon>
        <taxon>Timematidae</taxon>
        <taxon>Timema</taxon>
    </lineage>
</organism>
<feature type="domain" description="NADP-dependent oxidoreductase" evidence="1">
    <location>
        <begin position="20"/>
        <end position="83"/>
    </location>
</feature>
<dbReference type="PANTHER" id="PTHR42686">
    <property type="entry name" value="GH17980P-RELATED"/>
    <property type="match status" value="1"/>
</dbReference>
<dbReference type="Pfam" id="PF00248">
    <property type="entry name" value="Aldo_ket_red"/>
    <property type="match status" value="1"/>
</dbReference>
<dbReference type="InterPro" id="IPR023210">
    <property type="entry name" value="NADP_OxRdtase_dom"/>
</dbReference>
<dbReference type="SUPFAM" id="SSF51430">
    <property type="entry name" value="NAD(P)-linked oxidoreductase"/>
    <property type="match status" value="1"/>
</dbReference>
<dbReference type="PANTHER" id="PTHR42686:SF1">
    <property type="entry name" value="GH17980P-RELATED"/>
    <property type="match status" value="1"/>
</dbReference>
<dbReference type="EMBL" id="OE846302">
    <property type="protein sequence ID" value="CAD7609441.1"/>
    <property type="molecule type" value="Genomic_DNA"/>
</dbReference>
<gene>
    <name evidence="2" type="ORF">TGEB3V08_LOCUS10546</name>
</gene>
<sequence length="165" mass="18713">MVSFCFIVVSIGCRRERHLRYFEMQRVHDIEFAPNLEYVFTQTLPVLQEAIKEGKARYLGVTGYPVSILQRAVESSPIKIHVVLSYCRNTLIDDSLSEIIPSLQAGERALGSCGRVGVEWDDEFGEGEFRGEKGFEHGVALPSLAAVVPVMSGRGSRRRRRWRRL</sequence>
<accession>A0A7R9K9S3</accession>
<dbReference type="GO" id="GO:0016491">
    <property type="term" value="F:oxidoreductase activity"/>
    <property type="evidence" value="ECO:0007669"/>
    <property type="project" value="InterPro"/>
</dbReference>
<dbReference type="AlphaFoldDB" id="A0A7R9K9S3"/>
<dbReference type="GO" id="GO:0005829">
    <property type="term" value="C:cytosol"/>
    <property type="evidence" value="ECO:0007669"/>
    <property type="project" value="TreeGrafter"/>
</dbReference>
<dbReference type="InterPro" id="IPR020471">
    <property type="entry name" value="AKR"/>
</dbReference>